<dbReference type="PANTHER" id="PTHR35794">
    <property type="entry name" value="CELL DIVISION PROTEIN DIVIVA"/>
    <property type="match status" value="1"/>
</dbReference>
<keyword evidence="10" id="KW-1185">Reference proteome</keyword>
<dbReference type="NCBIfam" id="TIGR03544">
    <property type="entry name" value="DivI1A_domain"/>
    <property type="match status" value="6"/>
</dbReference>
<dbReference type="Proteomes" id="UP001519363">
    <property type="component" value="Unassembled WGS sequence"/>
</dbReference>
<keyword evidence="6" id="KW-0175">Coiled coil</keyword>
<reference evidence="9 10" key="1">
    <citation type="submission" date="2021-03" db="EMBL/GenBank/DDBJ databases">
        <title>Sequencing the genomes of 1000 actinobacteria strains.</title>
        <authorList>
            <person name="Klenk H.-P."/>
        </authorList>
    </citation>
    <scope>NUCLEOTIDE SEQUENCE [LARGE SCALE GENOMIC DNA]</scope>
    <source>
        <strain evidence="9 10">DSM 44580</strain>
    </source>
</reference>
<evidence type="ECO:0000313" key="10">
    <source>
        <dbReference type="Proteomes" id="UP001519363"/>
    </source>
</evidence>
<comment type="caution">
    <text evidence="9">The sequence shown here is derived from an EMBL/GenBank/DDBJ whole genome shotgun (WGS) entry which is preliminary data.</text>
</comment>
<comment type="subcellular location">
    <subcellularLocation>
        <location evidence="1">Cytoplasm</location>
    </subcellularLocation>
</comment>
<evidence type="ECO:0000256" key="1">
    <source>
        <dbReference type="ARBA" id="ARBA00004496"/>
    </source>
</evidence>
<protein>
    <recommendedName>
        <fullName evidence="3">Cell wall synthesis protein Wag31</fullName>
    </recommendedName>
    <alternativeName>
        <fullName evidence="8">Antigen 84</fullName>
    </alternativeName>
</protein>
<dbReference type="InterPro" id="IPR007793">
    <property type="entry name" value="DivIVA_fam"/>
</dbReference>
<sequence>MTLTPEDVRDVRFHRPPLEVKGYDEGPVDAFLERIAGTLRGEDTITAQDVLKVRFPAAAVNGNGYECEEVELFLDLVVTVLEKRALAMAGGLTAEDVAEVGFRPSKPGAPGYDERQVDAFLARVQATLRGRDQLQPQDVQAVRFDAVPVGAGGYDQGGVDAFLDQVAASLARARPRLVPVAGAPAPGTLTAQDVHDVGFHLAGPGARGYDEDEVDAFLDRIEGTLLGADVLTPLDVRRVRFTEHAGGGYDLDEVDAFLNLVEVCLRKRYGQTTA</sequence>
<evidence type="ECO:0000256" key="3">
    <source>
        <dbReference type="ARBA" id="ARBA00018787"/>
    </source>
</evidence>
<evidence type="ECO:0000256" key="4">
    <source>
        <dbReference type="ARBA" id="ARBA00022490"/>
    </source>
</evidence>
<dbReference type="InterPro" id="IPR019933">
    <property type="entry name" value="DivIVA_domain"/>
</dbReference>
<evidence type="ECO:0000256" key="5">
    <source>
        <dbReference type="ARBA" id="ARBA00022618"/>
    </source>
</evidence>
<organism evidence="9 10">
    <name type="scientific">Crossiella equi</name>
    <dbReference type="NCBI Taxonomy" id="130796"/>
    <lineage>
        <taxon>Bacteria</taxon>
        <taxon>Bacillati</taxon>
        <taxon>Actinomycetota</taxon>
        <taxon>Actinomycetes</taxon>
        <taxon>Pseudonocardiales</taxon>
        <taxon>Pseudonocardiaceae</taxon>
        <taxon>Crossiella</taxon>
    </lineage>
</organism>
<evidence type="ECO:0000256" key="7">
    <source>
        <dbReference type="ARBA" id="ARBA00023306"/>
    </source>
</evidence>
<keyword evidence="5" id="KW-0132">Cell division</keyword>
<dbReference type="PANTHER" id="PTHR35794:SF2">
    <property type="entry name" value="CELL DIVISION PROTEIN DIVIVA"/>
    <property type="match status" value="1"/>
</dbReference>
<comment type="similarity">
    <text evidence="2">Belongs to the DivIVA family.</text>
</comment>
<evidence type="ECO:0000256" key="6">
    <source>
        <dbReference type="ARBA" id="ARBA00023054"/>
    </source>
</evidence>
<dbReference type="RefSeq" id="WP_158103516.1">
    <property type="nucleotide sequence ID" value="NZ_JAGIOO010000001.1"/>
</dbReference>
<name>A0ABS5AHP6_9PSEU</name>
<evidence type="ECO:0000313" key="9">
    <source>
        <dbReference type="EMBL" id="MBP2476098.1"/>
    </source>
</evidence>
<evidence type="ECO:0000256" key="8">
    <source>
        <dbReference type="ARBA" id="ARBA00031737"/>
    </source>
</evidence>
<keyword evidence="7" id="KW-0131">Cell cycle</keyword>
<gene>
    <name evidence="9" type="ORF">JOF53_004970</name>
</gene>
<evidence type="ECO:0000256" key="2">
    <source>
        <dbReference type="ARBA" id="ARBA00009008"/>
    </source>
</evidence>
<keyword evidence="4" id="KW-0963">Cytoplasm</keyword>
<proteinExistence type="inferred from homology"/>
<dbReference type="Gene3D" id="6.10.250.660">
    <property type="match status" value="5"/>
</dbReference>
<dbReference type="EMBL" id="JAGIOO010000001">
    <property type="protein sequence ID" value="MBP2476098.1"/>
    <property type="molecule type" value="Genomic_DNA"/>
</dbReference>
<accession>A0ABS5AHP6</accession>